<gene>
    <name evidence="1" type="ORF">S01H1_34702</name>
</gene>
<protein>
    <submittedName>
        <fullName evidence="1">Uncharacterized protein</fullName>
    </submittedName>
</protein>
<feature type="non-terminal residue" evidence="1">
    <location>
        <position position="272"/>
    </location>
</feature>
<name>X0VZ69_9ZZZZ</name>
<dbReference type="AlphaFoldDB" id="X0VZ69"/>
<accession>X0VZ69</accession>
<evidence type="ECO:0000313" key="1">
    <source>
        <dbReference type="EMBL" id="GAG05776.1"/>
    </source>
</evidence>
<feature type="non-terminal residue" evidence="1">
    <location>
        <position position="1"/>
    </location>
</feature>
<comment type="caution">
    <text evidence="1">The sequence shown here is derived from an EMBL/GenBank/DDBJ whole genome shotgun (WGS) entry which is preliminary data.</text>
</comment>
<sequence length="272" mass="31204">RRLGSNMFHYPPRPMYLALLPGWTLERGRELDQPYKTDTLLKLGAVPTAERLALESLGRWGDRPLVLRQLARIAIITGEMDAARDYLRKLSKDIVHGRFAKEQLAKIDAGYDFGDDEEIAQIRSFMVHGDFFGPTPTQTMLETLVDENPANRMAFEYLMAHYLLTRQLDRFASYVHLVARFGYEEMPPHYAEALMVRYVHTGRRPPSEILPRDAVAVTQEGAFATLHKRCAGDARSLERTLSRDLPGTYYRYYYYIESLLLAPPATRTGDRS</sequence>
<dbReference type="Pfam" id="PF19529">
    <property type="entry name" value="DUF6057"/>
    <property type="match status" value="1"/>
</dbReference>
<organism evidence="1">
    <name type="scientific">marine sediment metagenome</name>
    <dbReference type="NCBI Taxonomy" id="412755"/>
    <lineage>
        <taxon>unclassified sequences</taxon>
        <taxon>metagenomes</taxon>
        <taxon>ecological metagenomes</taxon>
    </lineage>
</organism>
<dbReference type="EMBL" id="BARS01021628">
    <property type="protein sequence ID" value="GAG05776.1"/>
    <property type="molecule type" value="Genomic_DNA"/>
</dbReference>
<dbReference type="InterPro" id="IPR045692">
    <property type="entry name" value="DUF6057"/>
</dbReference>
<reference evidence="1" key="1">
    <citation type="journal article" date="2014" name="Front. Microbiol.">
        <title>High frequency of phylogenetically diverse reductive dehalogenase-homologous genes in deep subseafloor sedimentary metagenomes.</title>
        <authorList>
            <person name="Kawai M."/>
            <person name="Futagami T."/>
            <person name="Toyoda A."/>
            <person name="Takaki Y."/>
            <person name="Nishi S."/>
            <person name="Hori S."/>
            <person name="Arai W."/>
            <person name="Tsubouchi T."/>
            <person name="Morono Y."/>
            <person name="Uchiyama I."/>
            <person name="Ito T."/>
            <person name="Fujiyama A."/>
            <person name="Inagaki F."/>
            <person name="Takami H."/>
        </authorList>
    </citation>
    <scope>NUCLEOTIDE SEQUENCE</scope>
    <source>
        <strain evidence="1">Expedition CK06-06</strain>
    </source>
</reference>
<proteinExistence type="predicted"/>